<dbReference type="GO" id="GO:0005886">
    <property type="term" value="C:plasma membrane"/>
    <property type="evidence" value="ECO:0007669"/>
    <property type="project" value="UniProtKB-SubCell"/>
</dbReference>
<evidence type="ECO:0000256" key="5">
    <source>
        <dbReference type="ARBA" id="ARBA00022989"/>
    </source>
</evidence>
<evidence type="ECO:0000256" key="3">
    <source>
        <dbReference type="ARBA" id="ARBA00022692"/>
    </source>
</evidence>
<dbReference type="AlphaFoldDB" id="A0A0J5SC38"/>
<dbReference type="NCBIfam" id="NF008484">
    <property type="entry name" value="PRK11387.1"/>
    <property type="match status" value="1"/>
</dbReference>
<evidence type="ECO:0000256" key="4">
    <source>
        <dbReference type="ARBA" id="ARBA00022970"/>
    </source>
</evidence>
<evidence type="ECO:0000256" key="6">
    <source>
        <dbReference type="ARBA" id="ARBA00023136"/>
    </source>
</evidence>
<dbReference type="RefSeq" id="WP_048005105.1">
    <property type="nucleotide sequence ID" value="NZ_CP047095.1"/>
</dbReference>
<protein>
    <submittedName>
        <fullName evidence="8">Amino acid transporter</fullName>
    </submittedName>
</protein>
<keyword evidence="2" id="KW-0813">Transport</keyword>
<dbReference type="GO" id="GO:0006865">
    <property type="term" value="P:amino acid transport"/>
    <property type="evidence" value="ECO:0007669"/>
    <property type="project" value="UniProtKB-KW"/>
</dbReference>
<evidence type="ECO:0000313" key="9">
    <source>
        <dbReference type="Proteomes" id="UP000076510"/>
    </source>
</evidence>
<sequence length="471" mass="51061">MKIEAKDFKRKMKTRHLIMLSLGGVIGTGLFLSSGYTIHQAGPFGTILSYLIGAIVVYLVMMCLGELSVHMPETGSFHSYAAKYIGPGTGYAVGWLYWLTWTVALGSEFTAAGLMMQRWFPSVSVWIWSGLFAAIIFGMNAFTVRFFAESEFWFSLVKVVAIVFFIIAGGAAIVGFVPLADSSPAPFFTNITDAGLFPNGAFAIIMTMLAVNFAFSGTELIGVAAGETKEPTKTIPKAIRTTLIRLVIFYVGTIVVLSALLPSEAASVLESPFVAVLSRIGIPYAADLMNVVIITAILSAANSGLYASSRMLWSLADKKTIPSFFGKLTKSGVPLVATITSMLGGGLALLSSIYAPDTVYILLVSISGLAVVFVWMSISASQFFFRRRFIKEGNSVKDLAYKTPLYPFVPIASFLLCLASVIGIAFDEGQRVALYCTIPFVGFCYAAYYVTNYVKKKRSVEYVNTSETQSH</sequence>
<comment type="caution">
    <text evidence="8">The sequence shown here is derived from an EMBL/GenBank/DDBJ whole genome shotgun (WGS) entry which is preliminary data.</text>
</comment>
<accession>A0A0J5SC38</accession>
<dbReference type="FunFam" id="1.20.1740.10:FF:000001">
    <property type="entry name" value="Amino acid permease"/>
    <property type="match status" value="1"/>
</dbReference>
<dbReference type="GO" id="GO:0055085">
    <property type="term" value="P:transmembrane transport"/>
    <property type="evidence" value="ECO:0007669"/>
    <property type="project" value="InterPro"/>
</dbReference>
<dbReference type="Proteomes" id="UP000076510">
    <property type="component" value="Unassembled WGS sequence"/>
</dbReference>
<dbReference type="PATRIC" id="fig|189381.10.peg.3012"/>
<keyword evidence="4" id="KW-0029">Amino-acid transport</keyword>
<dbReference type="Gene3D" id="1.20.1740.10">
    <property type="entry name" value="Amino acid/polyamine transporter I"/>
    <property type="match status" value="1"/>
</dbReference>
<dbReference type="PIRSF" id="PIRSF006060">
    <property type="entry name" value="AA_transporter"/>
    <property type="match status" value="1"/>
</dbReference>
<dbReference type="PROSITE" id="PS00218">
    <property type="entry name" value="AMINO_ACID_PERMEASE_1"/>
    <property type="match status" value="1"/>
</dbReference>
<dbReference type="OrthoDB" id="9780162at2"/>
<name>A0A0J5SC38_9BACI</name>
<dbReference type="Pfam" id="PF00324">
    <property type="entry name" value="AA_permease"/>
    <property type="match status" value="1"/>
</dbReference>
<organism evidence="8 9">
    <name type="scientific">Rossellomorea marisflavi</name>
    <dbReference type="NCBI Taxonomy" id="189381"/>
    <lineage>
        <taxon>Bacteria</taxon>
        <taxon>Bacillati</taxon>
        <taxon>Bacillota</taxon>
        <taxon>Bacilli</taxon>
        <taxon>Bacillales</taxon>
        <taxon>Bacillaceae</taxon>
        <taxon>Rossellomorea</taxon>
    </lineage>
</organism>
<dbReference type="PANTHER" id="PTHR43495:SF5">
    <property type="entry name" value="GAMMA-AMINOBUTYRIC ACID PERMEASE"/>
    <property type="match status" value="1"/>
</dbReference>
<gene>
    <name evidence="8" type="ORF">AV649_14655</name>
</gene>
<keyword evidence="3" id="KW-0812">Transmembrane</keyword>
<keyword evidence="5" id="KW-1133">Transmembrane helix</keyword>
<proteinExistence type="predicted"/>
<dbReference type="PANTHER" id="PTHR43495">
    <property type="entry name" value="GABA PERMEASE"/>
    <property type="match status" value="1"/>
</dbReference>
<feature type="domain" description="Amino acid permease/ SLC12A" evidence="7">
    <location>
        <begin position="16"/>
        <end position="452"/>
    </location>
</feature>
<reference evidence="9" key="1">
    <citation type="submission" date="2016-01" db="EMBL/GenBank/DDBJ databases">
        <title>Whole genome sequencing of Bhargavaea cecembensis T14.</title>
        <authorList>
            <person name="Hong K.W."/>
        </authorList>
    </citation>
    <scope>NUCLEOTIDE SEQUENCE [LARGE SCALE GENOMIC DNA]</scope>
    <source>
        <strain evidence="9">M19</strain>
    </source>
</reference>
<comment type="subcellular location">
    <subcellularLocation>
        <location evidence="1">Cell membrane</location>
        <topology evidence="1">Multi-pass membrane protein</topology>
    </subcellularLocation>
</comment>
<keyword evidence="6" id="KW-0472">Membrane</keyword>
<dbReference type="EMBL" id="LQQY01000009">
    <property type="protein sequence ID" value="KZE50638.1"/>
    <property type="molecule type" value="Genomic_DNA"/>
</dbReference>
<dbReference type="InterPro" id="IPR004840">
    <property type="entry name" value="Amino_acid_permease_CS"/>
</dbReference>
<evidence type="ECO:0000259" key="7">
    <source>
        <dbReference type="Pfam" id="PF00324"/>
    </source>
</evidence>
<dbReference type="InterPro" id="IPR004841">
    <property type="entry name" value="AA-permease/SLC12A_dom"/>
</dbReference>
<evidence type="ECO:0000313" key="8">
    <source>
        <dbReference type="EMBL" id="KZE50638.1"/>
    </source>
</evidence>
<evidence type="ECO:0000256" key="1">
    <source>
        <dbReference type="ARBA" id="ARBA00004651"/>
    </source>
</evidence>
<evidence type="ECO:0000256" key="2">
    <source>
        <dbReference type="ARBA" id="ARBA00022448"/>
    </source>
</evidence>